<keyword evidence="2" id="KW-1185">Reference proteome</keyword>
<evidence type="ECO:0000313" key="1">
    <source>
        <dbReference type="EMBL" id="MDV2480959.1"/>
    </source>
</evidence>
<comment type="caution">
    <text evidence="1">The sequence shown here is derived from an EMBL/GenBank/DDBJ whole genome shotgun (WGS) entry which is preliminary data.</text>
</comment>
<accession>A0ABU3WYT5</accession>
<gene>
    <name evidence="1" type="ORF">F8E02_02835</name>
</gene>
<dbReference type="EMBL" id="WBKO01000001">
    <property type="protein sequence ID" value="MDV2480959.1"/>
    <property type="molecule type" value="Genomic_DNA"/>
</dbReference>
<sequence>MSQVSQQVLDIAVQYLGPAAERFLERQTKAHMDNLPFADLKRSDIPTLASWVRTSAALIIDKKKAEELAERISRLG</sequence>
<name>A0ABU3WYT5_9EURY</name>
<protein>
    <submittedName>
        <fullName evidence="1">Uncharacterized protein</fullName>
    </submittedName>
</protein>
<proteinExistence type="predicted"/>
<dbReference type="Proteomes" id="UP001281203">
    <property type="component" value="Unassembled WGS sequence"/>
</dbReference>
<evidence type="ECO:0000313" key="2">
    <source>
        <dbReference type="Proteomes" id="UP001281203"/>
    </source>
</evidence>
<organism evidence="1 2">
    <name type="scientific">Methanoculleus caldifontis</name>
    <dbReference type="NCBI Taxonomy" id="2651577"/>
    <lineage>
        <taxon>Archaea</taxon>
        <taxon>Methanobacteriati</taxon>
        <taxon>Methanobacteriota</taxon>
        <taxon>Stenosarchaea group</taxon>
        <taxon>Methanomicrobia</taxon>
        <taxon>Methanomicrobiales</taxon>
        <taxon>Methanomicrobiaceae</taxon>
        <taxon>Methanoculleus</taxon>
    </lineage>
</organism>
<reference evidence="1 2" key="1">
    <citation type="submission" date="2019-10" db="EMBL/GenBank/DDBJ databases">
        <title>Isolation and characterization of Methanoculleus sp. Wushi-C6 from a hot spring well.</title>
        <authorList>
            <person name="Chen S.-C."/>
            <person name="Lan Z.-H."/>
            <person name="You Y.-T."/>
            <person name="Lai M.-C."/>
        </authorList>
    </citation>
    <scope>NUCLEOTIDE SEQUENCE [LARGE SCALE GENOMIC DNA]</scope>
    <source>
        <strain evidence="1 2">Wushi-C6</strain>
    </source>
</reference>
<dbReference type="RefSeq" id="WP_317063941.1">
    <property type="nucleotide sequence ID" value="NZ_WBKO01000001.1"/>
</dbReference>